<reference evidence="1 2" key="1">
    <citation type="journal article" date="2016" name="Genome Biol. Evol.">
        <title>Divergent and convergent evolution of fungal pathogenicity.</title>
        <authorList>
            <person name="Shang Y."/>
            <person name="Xiao G."/>
            <person name="Zheng P."/>
            <person name="Cen K."/>
            <person name="Zhan S."/>
            <person name="Wang C."/>
        </authorList>
    </citation>
    <scope>NUCLEOTIDE SEQUENCE [LARGE SCALE GENOMIC DNA]</scope>
    <source>
        <strain evidence="1 2">RCEF 1005</strain>
    </source>
</reference>
<dbReference type="OrthoDB" id="10619939at2759"/>
<organism evidence="1 2">
    <name type="scientific">Akanthomyces lecanii RCEF 1005</name>
    <dbReference type="NCBI Taxonomy" id="1081108"/>
    <lineage>
        <taxon>Eukaryota</taxon>
        <taxon>Fungi</taxon>
        <taxon>Dikarya</taxon>
        <taxon>Ascomycota</taxon>
        <taxon>Pezizomycotina</taxon>
        <taxon>Sordariomycetes</taxon>
        <taxon>Hypocreomycetidae</taxon>
        <taxon>Hypocreales</taxon>
        <taxon>Cordycipitaceae</taxon>
        <taxon>Akanthomyces</taxon>
        <taxon>Cordyceps confragosa</taxon>
    </lineage>
</organism>
<dbReference type="EMBL" id="AZHF01000005">
    <property type="protein sequence ID" value="OAA75079.1"/>
    <property type="molecule type" value="Genomic_DNA"/>
</dbReference>
<accession>A0A162N3S3</accession>
<dbReference type="Proteomes" id="UP000076881">
    <property type="component" value="Unassembled WGS sequence"/>
</dbReference>
<sequence length="164" mass="18700">MSSFYNPNIDMDTTEWIRGRTVSQVFADIKRFLLSAEHGLNRVKEEADNLLLLMGQDLNKEDLTYAVMMMALATEALAHEQDRLSLWVDALNGYVILVQLDASKAEEAREGIDRCCAAIRLFEDEIVEVHYSATETDEDQGQARTLDAGFYFWRRKRCIAANSV</sequence>
<proteinExistence type="predicted"/>
<dbReference type="AlphaFoldDB" id="A0A162N3S3"/>
<evidence type="ECO:0000313" key="1">
    <source>
        <dbReference type="EMBL" id="OAA75079.1"/>
    </source>
</evidence>
<evidence type="ECO:0000313" key="2">
    <source>
        <dbReference type="Proteomes" id="UP000076881"/>
    </source>
</evidence>
<protein>
    <submittedName>
        <fullName evidence="1">Uncharacterized protein</fullName>
    </submittedName>
</protein>
<keyword evidence="2" id="KW-1185">Reference proteome</keyword>
<name>A0A162N3S3_CORDF</name>
<comment type="caution">
    <text evidence="1">The sequence shown here is derived from an EMBL/GenBank/DDBJ whole genome shotgun (WGS) entry which is preliminary data.</text>
</comment>
<gene>
    <name evidence="1" type="ORF">LEL_07067</name>
</gene>